<dbReference type="PANTHER" id="PTHR46260">
    <property type="entry name" value="RING-TYPE DOMAIN-CONTAINING PROTEIN"/>
    <property type="match status" value="1"/>
</dbReference>
<dbReference type="EMBL" id="JBHLYQ010000196">
    <property type="protein sequence ID" value="MFC0082946.1"/>
    <property type="molecule type" value="Genomic_DNA"/>
</dbReference>
<gene>
    <name evidence="3" type="ORF">ACFFRE_12485</name>
</gene>
<dbReference type="SUPFAM" id="SSF117281">
    <property type="entry name" value="Kelch motif"/>
    <property type="match status" value="2"/>
</dbReference>
<evidence type="ECO:0000313" key="3">
    <source>
        <dbReference type="EMBL" id="MFC0082946.1"/>
    </source>
</evidence>
<dbReference type="Proteomes" id="UP001589788">
    <property type="component" value="Unassembled WGS sequence"/>
</dbReference>
<dbReference type="RefSeq" id="WP_377790666.1">
    <property type="nucleotide sequence ID" value="NZ_JBHLYQ010000196.1"/>
</dbReference>
<name>A0ABV6C7X4_9ACTN</name>
<dbReference type="Gene3D" id="2.120.10.80">
    <property type="entry name" value="Kelch-type beta propeller"/>
    <property type="match status" value="2"/>
</dbReference>
<dbReference type="InterPro" id="IPR051746">
    <property type="entry name" value="Kelch_domain_containing_8"/>
</dbReference>
<evidence type="ECO:0000256" key="1">
    <source>
        <dbReference type="ARBA" id="ARBA00022441"/>
    </source>
</evidence>
<keyword evidence="2" id="KW-0677">Repeat</keyword>
<proteinExistence type="predicted"/>
<dbReference type="PANTHER" id="PTHR46260:SF3">
    <property type="entry name" value="RING-TYPE DOMAIN-CONTAINING PROTEIN"/>
    <property type="match status" value="1"/>
</dbReference>
<evidence type="ECO:0000313" key="4">
    <source>
        <dbReference type="Proteomes" id="UP001589788"/>
    </source>
</evidence>
<protein>
    <submittedName>
        <fullName evidence="3">Uncharacterized protein</fullName>
    </submittedName>
</protein>
<evidence type="ECO:0000256" key="2">
    <source>
        <dbReference type="ARBA" id="ARBA00022737"/>
    </source>
</evidence>
<comment type="caution">
    <text evidence="3">The sequence shown here is derived from an EMBL/GenBank/DDBJ whole genome shotgun (WGS) entry which is preliminary data.</text>
</comment>
<accession>A0ABV6C7X4</accession>
<dbReference type="InterPro" id="IPR015915">
    <property type="entry name" value="Kelch-typ_b-propeller"/>
</dbReference>
<sequence>LPTPLSRAGLVTLPNGTLLLVGGLDGQGGSTAALRQVDPASGTVRTVGQLAQATHDAATALVGHEVLVLGGGQVTSTALVQGVPLSGSAPGGPAALLGELPTARSDSEAVVVGGQALVAGGWDGTSGTGAVLATTDGTSFRTLAQLPHPVRYPALAVVGHTLWVLGGLAASNGASGQPVATIQRVDLATGQASLAGDLPEPLTGAAAVDLAGHLLLVGGRTATGDSTAVFGLVPQGGSATDPRTLLARPVGQLAQGVAHAAVGVVGHTAWVLGGETAGTPVATVQALRLTAS</sequence>
<keyword evidence="1" id="KW-0880">Kelch repeat</keyword>
<organism evidence="3 4">
    <name type="scientific">Aciditerrimonas ferrireducens</name>
    <dbReference type="NCBI Taxonomy" id="667306"/>
    <lineage>
        <taxon>Bacteria</taxon>
        <taxon>Bacillati</taxon>
        <taxon>Actinomycetota</taxon>
        <taxon>Acidimicrobiia</taxon>
        <taxon>Acidimicrobiales</taxon>
        <taxon>Acidimicrobiaceae</taxon>
        <taxon>Aciditerrimonas</taxon>
    </lineage>
</organism>
<reference evidence="3 4" key="1">
    <citation type="submission" date="2024-09" db="EMBL/GenBank/DDBJ databases">
        <authorList>
            <person name="Sun Q."/>
            <person name="Mori K."/>
        </authorList>
    </citation>
    <scope>NUCLEOTIDE SEQUENCE [LARGE SCALE GENOMIC DNA]</scope>
    <source>
        <strain evidence="3 4">JCM 15389</strain>
    </source>
</reference>
<feature type="non-terminal residue" evidence="3">
    <location>
        <position position="1"/>
    </location>
</feature>
<keyword evidence="4" id="KW-1185">Reference proteome</keyword>